<dbReference type="RefSeq" id="WP_027842723.1">
    <property type="nucleotide sequence ID" value="NZ_LMTZ01000112.1"/>
</dbReference>
<comment type="similarity">
    <text evidence="1">Belongs to the peptidase C15 family.</text>
</comment>
<evidence type="ECO:0000256" key="4">
    <source>
        <dbReference type="ARBA" id="ARBA00022807"/>
    </source>
</evidence>
<organism evidence="6 7">
    <name type="scientific">Mastigocoleus testarum BC008</name>
    <dbReference type="NCBI Taxonomy" id="371196"/>
    <lineage>
        <taxon>Bacteria</taxon>
        <taxon>Bacillati</taxon>
        <taxon>Cyanobacteriota</taxon>
        <taxon>Cyanophyceae</taxon>
        <taxon>Nostocales</taxon>
        <taxon>Hapalosiphonaceae</taxon>
        <taxon>Mastigocoleus</taxon>
    </lineage>
</organism>
<dbReference type="Gene3D" id="3.40.630.20">
    <property type="entry name" value="Peptidase C15, pyroglutamyl peptidase I-like"/>
    <property type="match status" value="1"/>
</dbReference>
<sequence>MKRRILLTSFDIWLPDQKSNSANDLLIALEKIHPTDDYLTFVKQIPVDVSLASNRVIKKIRQIQPGAIICCGMAEKRTQLSVESNASSTAISSAENHQRVLYTTVDLELLVKGIETVQISHDCGKFVCEGLYYSVLDYLQQNQIKIPCIFVHVPILTEENTSSILNHFLLIIDRLALS</sequence>
<dbReference type="AlphaFoldDB" id="A0A0V7ZKI3"/>
<proteinExistence type="inferred from homology"/>
<dbReference type="GO" id="GO:0008234">
    <property type="term" value="F:cysteine-type peptidase activity"/>
    <property type="evidence" value="ECO:0007669"/>
    <property type="project" value="UniProtKB-KW"/>
</dbReference>
<accession>A0A0V7ZKI3</accession>
<dbReference type="InterPro" id="IPR036440">
    <property type="entry name" value="Peptidase_C15-like_sf"/>
</dbReference>
<dbReference type="SUPFAM" id="SSF53182">
    <property type="entry name" value="Pyrrolidone carboxyl peptidase (pyroglutamate aminopeptidase)"/>
    <property type="match status" value="1"/>
</dbReference>
<dbReference type="PANTHER" id="PTHR23402:SF1">
    <property type="entry name" value="PYROGLUTAMYL-PEPTIDASE I"/>
    <property type="match status" value="1"/>
</dbReference>
<keyword evidence="2" id="KW-0645">Protease</keyword>
<dbReference type="OrthoDB" id="9779738at2"/>
<gene>
    <name evidence="5" type="ORF">BC008_10820</name>
    <name evidence="6" type="ORF">BC008_20050</name>
</gene>
<keyword evidence="4" id="KW-0788">Thiol protease</keyword>
<evidence type="ECO:0000313" key="5">
    <source>
        <dbReference type="EMBL" id="KST62810.1"/>
    </source>
</evidence>
<evidence type="ECO:0000256" key="2">
    <source>
        <dbReference type="ARBA" id="ARBA00022670"/>
    </source>
</evidence>
<reference evidence="6 7" key="1">
    <citation type="journal article" date="2015" name="Genome Announc.">
        <title>Draft Genome of the Euendolithic (true boring) Cyanobacterium Mastigocoleus testarum strain BC008.</title>
        <authorList>
            <person name="Guida B.S."/>
            <person name="Garcia-Pichel F."/>
        </authorList>
    </citation>
    <scope>NUCLEOTIDE SEQUENCE [LARGE SCALE GENOMIC DNA]</scope>
    <source>
        <strain evidence="6 7">BC008</strain>
    </source>
</reference>
<evidence type="ECO:0000313" key="6">
    <source>
        <dbReference type="EMBL" id="KST65097.1"/>
    </source>
</evidence>
<name>A0A0V7ZKI3_9CYAN</name>
<dbReference type="PANTHER" id="PTHR23402">
    <property type="entry name" value="PROTEASE FAMILY C15 PYROGLUTAMYL-PEPTIDASE I-RELATED"/>
    <property type="match status" value="1"/>
</dbReference>
<evidence type="ECO:0000256" key="3">
    <source>
        <dbReference type="ARBA" id="ARBA00022801"/>
    </source>
</evidence>
<dbReference type="EMBL" id="LMTZ01000112">
    <property type="protein sequence ID" value="KST65097.1"/>
    <property type="molecule type" value="Genomic_DNA"/>
</dbReference>
<dbReference type="InterPro" id="IPR016125">
    <property type="entry name" value="Peptidase_C15-like"/>
</dbReference>
<evidence type="ECO:0000313" key="7">
    <source>
        <dbReference type="Proteomes" id="UP000053372"/>
    </source>
</evidence>
<dbReference type="Pfam" id="PF01470">
    <property type="entry name" value="Peptidase_C15"/>
    <property type="match status" value="1"/>
</dbReference>
<keyword evidence="3" id="KW-0378">Hydrolase</keyword>
<dbReference type="EMBL" id="LMTZ01000150">
    <property type="protein sequence ID" value="KST62810.1"/>
    <property type="molecule type" value="Genomic_DNA"/>
</dbReference>
<comment type="caution">
    <text evidence="6">The sequence shown here is derived from an EMBL/GenBank/DDBJ whole genome shotgun (WGS) entry which is preliminary data.</text>
</comment>
<evidence type="ECO:0000256" key="1">
    <source>
        <dbReference type="ARBA" id="ARBA00006641"/>
    </source>
</evidence>
<keyword evidence="7" id="KW-1185">Reference proteome</keyword>
<protein>
    <submittedName>
        <fullName evidence="6">Peptidase C15</fullName>
    </submittedName>
</protein>
<dbReference type="Proteomes" id="UP000053372">
    <property type="component" value="Unassembled WGS sequence"/>
</dbReference>
<dbReference type="GO" id="GO:0006508">
    <property type="term" value="P:proteolysis"/>
    <property type="evidence" value="ECO:0007669"/>
    <property type="project" value="UniProtKB-KW"/>
</dbReference>